<accession>G9ESW6</accession>
<evidence type="ECO:0000313" key="2">
    <source>
        <dbReference type="Proteomes" id="UP000002770"/>
    </source>
</evidence>
<dbReference type="eggNOG" id="ENOG5030SW5">
    <property type="taxonomic scope" value="Bacteria"/>
</dbReference>
<dbReference type="EMBL" id="JH413847">
    <property type="protein sequence ID" value="EHL29433.1"/>
    <property type="molecule type" value="Genomic_DNA"/>
</dbReference>
<keyword evidence="2" id="KW-1185">Reference proteome</keyword>
<dbReference type="AlphaFoldDB" id="G9ESW6"/>
<reference evidence="1 2" key="1">
    <citation type="journal article" date="2011" name="BMC Genomics">
        <title>Insight into cross-talk between intra-amoebal pathogens.</title>
        <authorList>
            <person name="Gimenez G."/>
            <person name="Bertelli C."/>
            <person name="Moliner C."/>
            <person name="Robert C."/>
            <person name="Raoult D."/>
            <person name="Fournier P.E."/>
            <person name="Greub G."/>
        </authorList>
    </citation>
    <scope>NUCLEOTIDE SEQUENCE [LARGE SCALE GENOMIC DNA]</scope>
    <source>
        <strain evidence="1 2">LLAP12</strain>
    </source>
</reference>
<dbReference type="HOGENOM" id="CLU_1400943_0_0_6"/>
<organism evidence="1 2">
    <name type="scientific">Legionella drancourtii LLAP12</name>
    <dbReference type="NCBI Taxonomy" id="658187"/>
    <lineage>
        <taxon>Bacteria</taxon>
        <taxon>Pseudomonadati</taxon>
        <taxon>Pseudomonadota</taxon>
        <taxon>Gammaproteobacteria</taxon>
        <taxon>Legionellales</taxon>
        <taxon>Legionellaceae</taxon>
        <taxon>Legionella</taxon>
    </lineage>
</organism>
<dbReference type="RefSeq" id="WP_006872270.1">
    <property type="nucleotide sequence ID" value="NZ_JH413847.1"/>
</dbReference>
<dbReference type="Proteomes" id="UP000002770">
    <property type="component" value="Unassembled WGS sequence"/>
</dbReference>
<evidence type="ECO:0000313" key="1">
    <source>
        <dbReference type="EMBL" id="EHL29433.1"/>
    </source>
</evidence>
<dbReference type="OrthoDB" id="5648933at2"/>
<proteinExistence type="predicted"/>
<dbReference type="STRING" id="658187.LDG_8393"/>
<sequence>MEESTLVQMLMRHNMTIKNFDYFLIYYQGERNALNHLLNDYLEFHTHAPKSLQWDQAELHIVFLLMRKELNAEVRNTIFAVFLRYPELFDEFICPRLFLYHATAAIQHFGLAGGIKNYQIVIKLCSLALQKLNPEQNQELIRIAQQAKTETDEELYAWLMKNKESLLSNQFRLLELFLKERSPDEIIWLSKTDP</sequence>
<gene>
    <name evidence="1" type="ORF">LDG_8393</name>
</gene>
<dbReference type="InParanoid" id="G9ESW6"/>
<protein>
    <submittedName>
        <fullName evidence="1">Uncharacterized protein</fullName>
    </submittedName>
</protein>
<name>G9ESW6_9GAMM</name>